<dbReference type="InterPro" id="IPR013112">
    <property type="entry name" value="FAD-bd_8"/>
</dbReference>
<feature type="transmembrane region" description="Helical" evidence="13">
    <location>
        <begin position="82"/>
        <end position="100"/>
    </location>
</feature>
<proteinExistence type="predicted"/>
<dbReference type="PANTHER" id="PTHR47354">
    <property type="entry name" value="NADH OXIDOREDUCTASE HCR"/>
    <property type="match status" value="1"/>
</dbReference>
<comment type="cofactor">
    <cofactor evidence="1">
        <name>FAD</name>
        <dbReference type="ChEBI" id="CHEBI:57692"/>
    </cofactor>
</comment>
<dbReference type="Pfam" id="PF00175">
    <property type="entry name" value="NAD_binding_1"/>
    <property type="match status" value="1"/>
</dbReference>
<comment type="caution">
    <text evidence="15">The sequence shown here is derived from an EMBL/GenBank/DDBJ whole genome shotgun (WGS) entry which is preliminary data.</text>
</comment>
<evidence type="ECO:0000259" key="14">
    <source>
        <dbReference type="PROSITE" id="PS51384"/>
    </source>
</evidence>
<sequence length="438" mass="47990">MSQVTRRALGWGALYLGMALLPMGIALLRAPGEGRGLWVEFGAMLGLLALGVMALQAVVSGRHRWFAESLGFDNLLQFHRRMGNAALVLVLLHPLVLLTARPEWLGYLDPREEAARALTLWGLLAGTLLLVVSSLWRGRLGLSYERWRLLHGLLAFGVVAGGLGHALMVGHYTAGALTGLALVGVIGLALVALLESRLLRPWRLRRRPWRVVEVAPVRGDATTLALEPVGEHRLDFVPGQFIWITLGETPFRLQQHPFSLVSSAERPRLALTAKRLGDFTETLPEVPVGTRAFVEGPYGAFLPDVDNPSGAVLIAGGIGITPMMSMLRTFADRGERLPLWLVYANPRWEEATFREELEALAGRLSLTVIHVVDDPPAGWQGESGKLDRDLLARRLPPDDGRRDYFICGPGPLMDAAEGALIELGVAPTRIYSDRFDMV</sequence>
<evidence type="ECO:0000256" key="12">
    <source>
        <dbReference type="ARBA" id="ARBA00023136"/>
    </source>
</evidence>
<evidence type="ECO:0000256" key="2">
    <source>
        <dbReference type="ARBA" id="ARBA00004141"/>
    </source>
</evidence>
<dbReference type="SUPFAM" id="SSF52343">
    <property type="entry name" value="Ferredoxin reductase-like, C-terminal NADP-linked domain"/>
    <property type="match status" value="1"/>
</dbReference>
<dbReference type="InterPro" id="IPR050415">
    <property type="entry name" value="MRET"/>
</dbReference>
<evidence type="ECO:0000256" key="3">
    <source>
        <dbReference type="ARBA" id="ARBA00022630"/>
    </source>
</evidence>
<dbReference type="InterPro" id="IPR001433">
    <property type="entry name" value="OxRdtase_FAD/NAD-bd"/>
</dbReference>
<dbReference type="CDD" id="cd06198">
    <property type="entry name" value="FNR_like_3"/>
    <property type="match status" value="1"/>
</dbReference>
<evidence type="ECO:0000256" key="7">
    <source>
        <dbReference type="ARBA" id="ARBA00022827"/>
    </source>
</evidence>
<dbReference type="PANTHER" id="PTHR47354:SF8">
    <property type="entry name" value="1,2-PHENYLACETYL-COA EPOXIDASE, SUBUNIT E"/>
    <property type="match status" value="1"/>
</dbReference>
<evidence type="ECO:0000256" key="10">
    <source>
        <dbReference type="ARBA" id="ARBA00023004"/>
    </source>
</evidence>
<feature type="transmembrane region" description="Helical" evidence="13">
    <location>
        <begin position="120"/>
        <end position="137"/>
    </location>
</feature>
<evidence type="ECO:0000313" key="15">
    <source>
        <dbReference type="EMBL" id="MDR5891839.1"/>
    </source>
</evidence>
<accession>A0ABU1GIK2</accession>
<keyword evidence="11" id="KW-0411">Iron-sulfur</keyword>
<evidence type="ECO:0000256" key="4">
    <source>
        <dbReference type="ARBA" id="ARBA00022692"/>
    </source>
</evidence>
<dbReference type="Pfam" id="PF01794">
    <property type="entry name" value="Ferric_reduct"/>
    <property type="match status" value="1"/>
</dbReference>
<dbReference type="InterPro" id="IPR017927">
    <property type="entry name" value="FAD-bd_FR_type"/>
</dbReference>
<reference evidence="15 16" key="1">
    <citation type="submission" date="2023-04" db="EMBL/GenBank/DDBJ databases">
        <title>A long-awaited taxogenomic arrangement of the family Halomonadaceae.</title>
        <authorList>
            <person name="De La Haba R."/>
            <person name="Chuvochina M."/>
            <person name="Wittouck S."/>
            <person name="Arahal D.R."/>
            <person name="Sanchez-Porro C."/>
            <person name="Hugenholtz P."/>
            <person name="Ventosa A."/>
        </authorList>
    </citation>
    <scope>NUCLEOTIDE SEQUENCE [LARGE SCALE GENOMIC DNA]</scope>
    <source>
        <strain evidence="15 16">DSM 17332</strain>
    </source>
</reference>
<keyword evidence="4 13" id="KW-0812">Transmembrane</keyword>
<keyword evidence="7" id="KW-0274">FAD</keyword>
<dbReference type="Gene3D" id="3.40.50.80">
    <property type="entry name" value="Nucleotide-binding domain of ferredoxin-NADP reductase (FNR) module"/>
    <property type="match status" value="1"/>
</dbReference>
<comment type="subcellular location">
    <subcellularLocation>
        <location evidence="2">Membrane</location>
        <topology evidence="2">Multi-pass membrane protein</topology>
    </subcellularLocation>
</comment>
<keyword evidence="12 13" id="KW-0472">Membrane</keyword>
<protein>
    <submittedName>
        <fullName evidence="15">Ferredoxin reductase family protein</fullName>
    </submittedName>
</protein>
<dbReference type="InterPro" id="IPR013130">
    <property type="entry name" value="Fe3_Rdtase_TM_dom"/>
</dbReference>
<dbReference type="PROSITE" id="PS51384">
    <property type="entry name" value="FAD_FR"/>
    <property type="match status" value="1"/>
</dbReference>
<dbReference type="InterPro" id="IPR039261">
    <property type="entry name" value="FNR_nucleotide-bd"/>
</dbReference>
<dbReference type="PRINTS" id="PR00410">
    <property type="entry name" value="PHEHYDRXLASE"/>
</dbReference>
<feature type="transmembrane region" description="Helical" evidence="13">
    <location>
        <begin position="174"/>
        <end position="194"/>
    </location>
</feature>
<organism evidence="15 16">
    <name type="scientific">Halomonas mongoliensis</name>
    <dbReference type="NCBI Taxonomy" id="321265"/>
    <lineage>
        <taxon>Bacteria</taxon>
        <taxon>Pseudomonadati</taxon>
        <taxon>Pseudomonadota</taxon>
        <taxon>Gammaproteobacteria</taxon>
        <taxon>Oceanospirillales</taxon>
        <taxon>Halomonadaceae</taxon>
        <taxon>Halomonas</taxon>
    </lineage>
</organism>
<dbReference type="Pfam" id="PF08022">
    <property type="entry name" value="FAD_binding_8"/>
    <property type="match status" value="1"/>
</dbReference>
<keyword evidence="10" id="KW-0408">Iron</keyword>
<evidence type="ECO:0000256" key="1">
    <source>
        <dbReference type="ARBA" id="ARBA00001974"/>
    </source>
</evidence>
<evidence type="ECO:0000256" key="5">
    <source>
        <dbReference type="ARBA" id="ARBA00022714"/>
    </source>
</evidence>
<feature type="domain" description="FAD-binding FR-type" evidence="14">
    <location>
        <begin position="204"/>
        <end position="304"/>
    </location>
</feature>
<keyword evidence="9" id="KW-0560">Oxidoreductase</keyword>
<keyword evidence="8 13" id="KW-1133">Transmembrane helix</keyword>
<name>A0ABU1GIK2_9GAMM</name>
<evidence type="ECO:0000256" key="9">
    <source>
        <dbReference type="ARBA" id="ARBA00023002"/>
    </source>
</evidence>
<evidence type="ECO:0000313" key="16">
    <source>
        <dbReference type="Proteomes" id="UP001252270"/>
    </source>
</evidence>
<feature type="transmembrane region" description="Helical" evidence="13">
    <location>
        <begin position="37"/>
        <end position="61"/>
    </location>
</feature>
<evidence type="ECO:0000256" key="11">
    <source>
        <dbReference type="ARBA" id="ARBA00023014"/>
    </source>
</evidence>
<dbReference type="RefSeq" id="WP_309635764.1">
    <property type="nucleotide sequence ID" value="NZ_JARWAL010000002.1"/>
</dbReference>
<keyword evidence="6" id="KW-0479">Metal-binding</keyword>
<keyword evidence="5" id="KW-0001">2Fe-2S</keyword>
<feature type="transmembrane region" description="Helical" evidence="13">
    <location>
        <begin position="12"/>
        <end position="31"/>
    </location>
</feature>
<dbReference type="EMBL" id="JARWAL010000002">
    <property type="protein sequence ID" value="MDR5891839.1"/>
    <property type="molecule type" value="Genomic_DNA"/>
</dbReference>
<evidence type="ECO:0000256" key="8">
    <source>
        <dbReference type="ARBA" id="ARBA00022989"/>
    </source>
</evidence>
<dbReference type="SFLD" id="SFLDG01168">
    <property type="entry name" value="Ferric_reductase_subgroup_(FRE"/>
    <property type="match status" value="1"/>
</dbReference>
<dbReference type="InterPro" id="IPR017938">
    <property type="entry name" value="Riboflavin_synthase-like_b-brl"/>
</dbReference>
<keyword evidence="3" id="KW-0285">Flavoprotein</keyword>
<feature type="transmembrane region" description="Helical" evidence="13">
    <location>
        <begin position="149"/>
        <end position="168"/>
    </location>
</feature>
<dbReference type="Gene3D" id="2.40.30.10">
    <property type="entry name" value="Translation factors"/>
    <property type="match status" value="1"/>
</dbReference>
<dbReference type="Proteomes" id="UP001252270">
    <property type="component" value="Unassembled WGS sequence"/>
</dbReference>
<evidence type="ECO:0000256" key="13">
    <source>
        <dbReference type="SAM" id="Phobius"/>
    </source>
</evidence>
<evidence type="ECO:0000256" key="6">
    <source>
        <dbReference type="ARBA" id="ARBA00022723"/>
    </source>
</evidence>
<dbReference type="SUPFAM" id="SSF63380">
    <property type="entry name" value="Riboflavin synthase domain-like"/>
    <property type="match status" value="1"/>
</dbReference>
<keyword evidence="16" id="KW-1185">Reference proteome</keyword>
<gene>
    <name evidence="15" type="ORF">QC820_03355</name>
</gene>